<dbReference type="Pfam" id="PF00583">
    <property type="entry name" value="Acetyltransf_1"/>
    <property type="match status" value="1"/>
</dbReference>
<feature type="domain" description="N-acetyltransferase" evidence="3">
    <location>
        <begin position="3"/>
        <end position="171"/>
    </location>
</feature>
<evidence type="ECO:0000256" key="2">
    <source>
        <dbReference type="ARBA" id="ARBA00023315"/>
    </source>
</evidence>
<protein>
    <submittedName>
        <fullName evidence="4">GNAT family N-acetyltransferase</fullName>
    </submittedName>
</protein>
<organism evidence="4 5">
    <name type="scientific">Staphylococcus ratti</name>
    <dbReference type="NCBI Taxonomy" id="2892440"/>
    <lineage>
        <taxon>Bacteria</taxon>
        <taxon>Bacillati</taxon>
        <taxon>Bacillota</taxon>
        <taxon>Bacilli</taxon>
        <taxon>Bacillales</taxon>
        <taxon>Staphylococcaceae</taxon>
        <taxon>Staphylococcus</taxon>
    </lineage>
</organism>
<reference evidence="4 5" key="1">
    <citation type="journal article" date="2022" name="Pathogens">
        <title>Staphylococcus ratti sp. nov. Isolated from a Lab Rat.</title>
        <authorList>
            <person name="Kovarovic V."/>
            <person name="Sedlacek I."/>
            <person name="Petras P."/>
            <person name="Kralova S."/>
            <person name="Maslanova I."/>
            <person name="Svec P."/>
            <person name="Neumann-Schaal M."/>
            <person name="Botka T."/>
            <person name="Gelbicova T."/>
            <person name="Stankova E."/>
            <person name="Doskar J."/>
            <person name="Pantucek R."/>
        </authorList>
    </citation>
    <scope>NUCLEOTIDE SEQUENCE [LARGE SCALE GENOMIC DNA]</scope>
    <source>
        <strain evidence="4 5">CCM 9025</strain>
    </source>
</reference>
<proteinExistence type="predicted"/>
<keyword evidence="5" id="KW-1185">Reference proteome</keyword>
<dbReference type="Gene3D" id="3.40.630.30">
    <property type="match status" value="1"/>
</dbReference>
<dbReference type="PANTHER" id="PTHR42919:SF8">
    <property type="entry name" value="N-ALPHA-ACETYLTRANSFERASE 50"/>
    <property type="match status" value="1"/>
</dbReference>
<evidence type="ECO:0000256" key="1">
    <source>
        <dbReference type="ARBA" id="ARBA00022679"/>
    </source>
</evidence>
<dbReference type="RefSeq" id="WP_229292968.1">
    <property type="nucleotide sequence ID" value="NZ_CP086654.1"/>
</dbReference>
<keyword evidence="2" id="KW-0012">Acyltransferase</keyword>
<sequence>MHCEIKKVEPKDVTMLRKVSIKTFRETYEEDYQPHLFNQYLEEELSIEKLTEEIQNPNSIFYFIVYQAHIAGYFKMNIEDAQTEPFSSEYVELQRLYLFKQYQGLKLGQFAFEQAIQIAKTLNKKRLWLGVWSENTSAIAFYKKQGLIKVGEHAFKVGEQVDIDWMMELRL</sequence>
<evidence type="ECO:0000313" key="5">
    <source>
        <dbReference type="Proteomes" id="UP001197626"/>
    </source>
</evidence>
<dbReference type="Proteomes" id="UP001197626">
    <property type="component" value="Chromosome"/>
</dbReference>
<dbReference type="CDD" id="cd04301">
    <property type="entry name" value="NAT_SF"/>
    <property type="match status" value="1"/>
</dbReference>
<name>A0ABY3PDR5_9STAP</name>
<gene>
    <name evidence="4" type="ORF">LN051_02045</name>
</gene>
<dbReference type="PANTHER" id="PTHR42919">
    <property type="entry name" value="N-ALPHA-ACETYLTRANSFERASE"/>
    <property type="match status" value="1"/>
</dbReference>
<dbReference type="EMBL" id="CP086654">
    <property type="protein sequence ID" value="UEX90472.1"/>
    <property type="molecule type" value="Genomic_DNA"/>
</dbReference>
<evidence type="ECO:0000313" key="4">
    <source>
        <dbReference type="EMBL" id="UEX90472.1"/>
    </source>
</evidence>
<dbReference type="InterPro" id="IPR000182">
    <property type="entry name" value="GNAT_dom"/>
</dbReference>
<dbReference type="InterPro" id="IPR051556">
    <property type="entry name" value="N-term/lysine_N-AcTrnsfr"/>
</dbReference>
<dbReference type="PROSITE" id="PS51186">
    <property type="entry name" value="GNAT"/>
    <property type="match status" value="1"/>
</dbReference>
<dbReference type="SUPFAM" id="SSF55729">
    <property type="entry name" value="Acyl-CoA N-acyltransferases (Nat)"/>
    <property type="match status" value="1"/>
</dbReference>
<dbReference type="InterPro" id="IPR016181">
    <property type="entry name" value="Acyl_CoA_acyltransferase"/>
</dbReference>
<accession>A0ABY3PDR5</accession>
<evidence type="ECO:0000259" key="3">
    <source>
        <dbReference type="PROSITE" id="PS51186"/>
    </source>
</evidence>
<keyword evidence="1" id="KW-0808">Transferase</keyword>